<name>A0AAE0HWL7_9PEZI</name>
<sequence length="106" mass="12573">MTKHHDFTRQDYHGGADRHRRRYMIDAANKLGNYKSSLRRALGDCLTDFKTFLDWKKEYPAMPILVTLIKYLLAIRGTFKRACQWWYWRGFGYLFGRQYAATAPSA</sequence>
<dbReference type="Proteomes" id="UP001283341">
    <property type="component" value="Unassembled WGS sequence"/>
</dbReference>
<comment type="caution">
    <text evidence="1">The sequence shown here is derived from an EMBL/GenBank/DDBJ whole genome shotgun (WGS) entry which is preliminary data.</text>
</comment>
<evidence type="ECO:0000313" key="2">
    <source>
        <dbReference type="Proteomes" id="UP001283341"/>
    </source>
</evidence>
<protein>
    <submittedName>
        <fullName evidence="1">Uncharacterized protein</fullName>
    </submittedName>
</protein>
<dbReference type="AlphaFoldDB" id="A0AAE0HWL7"/>
<reference evidence="1" key="1">
    <citation type="journal article" date="2023" name="Mol. Phylogenet. Evol.">
        <title>Genome-scale phylogeny and comparative genomics of the fungal order Sordariales.</title>
        <authorList>
            <person name="Hensen N."/>
            <person name="Bonometti L."/>
            <person name="Westerberg I."/>
            <person name="Brannstrom I.O."/>
            <person name="Guillou S."/>
            <person name="Cros-Aarteil S."/>
            <person name="Calhoun S."/>
            <person name="Haridas S."/>
            <person name="Kuo A."/>
            <person name="Mondo S."/>
            <person name="Pangilinan J."/>
            <person name="Riley R."/>
            <person name="LaButti K."/>
            <person name="Andreopoulos B."/>
            <person name="Lipzen A."/>
            <person name="Chen C."/>
            <person name="Yan M."/>
            <person name="Daum C."/>
            <person name="Ng V."/>
            <person name="Clum A."/>
            <person name="Steindorff A."/>
            <person name="Ohm R.A."/>
            <person name="Martin F."/>
            <person name="Silar P."/>
            <person name="Natvig D.O."/>
            <person name="Lalanne C."/>
            <person name="Gautier V."/>
            <person name="Ament-Velasquez S.L."/>
            <person name="Kruys A."/>
            <person name="Hutchinson M.I."/>
            <person name="Powell A.J."/>
            <person name="Barry K."/>
            <person name="Miller A.N."/>
            <person name="Grigoriev I.V."/>
            <person name="Debuchy R."/>
            <person name="Gladieux P."/>
            <person name="Hiltunen Thoren M."/>
            <person name="Johannesson H."/>
        </authorList>
    </citation>
    <scope>NUCLEOTIDE SEQUENCE</scope>
    <source>
        <strain evidence="1">CBS 118394</strain>
    </source>
</reference>
<keyword evidence="2" id="KW-1185">Reference proteome</keyword>
<gene>
    <name evidence="1" type="ORF">B0H66DRAFT_537501</name>
</gene>
<dbReference type="EMBL" id="JAUEDM010000007">
    <property type="protein sequence ID" value="KAK3314260.1"/>
    <property type="molecule type" value="Genomic_DNA"/>
</dbReference>
<accession>A0AAE0HWL7</accession>
<proteinExistence type="predicted"/>
<organism evidence="1 2">
    <name type="scientific">Apodospora peruviana</name>
    <dbReference type="NCBI Taxonomy" id="516989"/>
    <lineage>
        <taxon>Eukaryota</taxon>
        <taxon>Fungi</taxon>
        <taxon>Dikarya</taxon>
        <taxon>Ascomycota</taxon>
        <taxon>Pezizomycotina</taxon>
        <taxon>Sordariomycetes</taxon>
        <taxon>Sordariomycetidae</taxon>
        <taxon>Sordariales</taxon>
        <taxon>Lasiosphaeriaceae</taxon>
        <taxon>Apodospora</taxon>
    </lineage>
</organism>
<evidence type="ECO:0000313" key="1">
    <source>
        <dbReference type="EMBL" id="KAK3314260.1"/>
    </source>
</evidence>
<reference evidence="1" key="2">
    <citation type="submission" date="2023-06" db="EMBL/GenBank/DDBJ databases">
        <authorList>
            <consortium name="Lawrence Berkeley National Laboratory"/>
            <person name="Haridas S."/>
            <person name="Hensen N."/>
            <person name="Bonometti L."/>
            <person name="Westerberg I."/>
            <person name="Brannstrom I.O."/>
            <person name="Guillou S."/>
            <person name="Cros-Aarteil S."/>
            <person name="Calhoun S."/>
            <person name="Kuo A."/>
            <person name="Mondo S."/>
            <person name="Pangilinan J."/>
            <person name="Riley R."/>
            <person name="Labutti K."/>
            <person name="Andreopoulos B."/>
            <person name="Lipzen A."/>
            <person name="Chen C."/>
            <person name="Yanf M."/>
            <person name="Daum C."/>
            <person name="Ng V."/>
            <person name="Clum A."/>
            <person name="Steindorff A."/>
            <person name="Ohm R."/>
            <person name="Martin F."/>
            <person name="Silar P."/>
            <person name="Natvig D."/>
            <person name="Lalanne C."/>
            <person name="Gautier V."/>
            <person name="Ament-Velasquez S.L."/>
            <person name="Kruys A."/>
            <person name="Hutchinson M.I."/>
            <person name="Powell A.J."/>
            <person name="Barry K."/>
            <person name="Miller A.N."/>
            <person name="Grigoriev I.V."/>
            <person name="Debuchy R."/>
            <person name="Gladieux P."/>
            <person name="Thoren M.H."/>
            <person name="Johannesson H."/>
        </authorList>
    </citation>
    <scope>NUCLEOTIDE SEQUENCE</scope>
    <source>
        <strain evidence="1">CBS 118394</strain>
    </source>
</reference>